<feature type="transmembrane region" description="Helical" evidence="1">
    <location>
        <begin position="108"/>
        <end position="130"/>
    </location>
</feature>
<keyword evidence="1" id="KW-0812">Transmembrane</keyword>
<organism evidence="3 4">
    <name type="scientific">Actinomadura litoris</name>
    <dbReference type="NCBI Taxonomy" id="2678616"/>
    <lineage>
        <taxon>Bacteria</taxon>
        <taxon>Bacillati</taxon>
        <taxon>Actinomycetota</taxon>
        <taxon>Actinomycetes</taxon>
        <taxon>Streptosporangiales</taxon>
        <taxon>Thermomonosporaceae</taxon>
        <taxon>Actinomadura</taxon>
    </lineage>
</organism>
<feature type="domain" description="DUF4395" evidence="2">
    <location>
        <begin position="3"/>
        <end position="132"/>
    </location>
</feature>
<feature type="transmembrane region" description="Helical" evidence="1">
    <location>
        <begin position="38"/>
        <end position="59"/>
    </location>
</feature>
<keyword evidence="1" id="KW-0472">Membrane</keyword>
<dbReference type="InterPro" id="IPR025508">
    <property type="entry name" value="DUF4395"/>
</dbReference>
<keyword evidence="1" id="KW-1133">Transmembrane helix</keyword>
<proteinExistence type="predicted"/>
<evidence type="ECO:0000313" key="3">
    <source>
        <dbReference type="EMBL" id="MUN35015.1"/>
    </source>
</evidence>
<name>A0A7K1KSJ8_9ACTN</name>
<sequence>MQVDPRGQRFAAAATTVVLVAVLVWGSGALLAAQAVVFALATILGLRYAPYGLLFAVLIRPRLAPPRELEDAAPPRFAQGVGLVFALVGTVGYATGTTWLGIGATALALGAAFLNAAFGFCLGCEMYLLVRRVAARLGGGEGAPSPQRH</sequence>
<comment type="caution">
    <text evidence="3">The sequence shown here is derived from an EMBL/GenBank/DDBJ whole genome shotgun (WGS) entry which is preliminary data.</text>
</comment>
<feature type="transmembrane region" description="Helical" evidence="1">
    <location>
        <begin position="12"/>
        <end position="32"/>
    </location>
</feature>
<dbReference type="AlphaFoldDB" id="A0A7K1KSJ8"/>
<reference evidence="3 4" key="1">
    <citation type="submission" date="2019-11" db="EMBL/GenBank/DDBJ databases">
        <authorList>
            <person name="Cao P."/>
        </authorList>
    </citation>
    <scope>NUCLEOTIDE SEQUENCE [LARGE SCALE GENOMIC DNA]</scope>
    <source>
        <strain evidence="3 4">NEAU-AAG5</strain>
    </source>
</reference>
<dbReference type="Pfam" id="PF14340">
    <property type="entry name" value="DUF4395"/>
    <property type="match status" value="1"/>
</dbReference>
<evidence type="ECO:0000259" key="2">
    <source>
        <dbReference type="Pfam" id="PF14340"/>
    </source>
</evidence>
<dbReference type="EMBL" id="WOFH01000001">
    <property type="protein sequence ID" value="MUN35015.1"/>
    <property type="molecule type" value="Genomic_DNA"/>
</dbReference>
<dbReference type="RefSeq" id="WP_156214024.1">
    <property type="nucleotide sequence ID" value="NZ_WOFH01000001.1"/>
</dbReference>
<gene>
    <name evidence="3" type="ORF">GNZ18_00130</name>
</gene>
<feature type="transmembrane region" description="Helical" evidence="1">
    <location>
        <begin position="80"/>
        <end position="102"/>
    </location>
</feature>
<evidence type="ECO:0000256" key="1">
    <source>
        <dbReference type="SAM" id="Phobius"/>
    </source>
</evidence>
<dbReference type="Proteomes" id="UP000432015">
    <property type="component" value="Unassembled WGS sequence"/>
</dbReference>
<keyword evidence="4" id="KW-1185">Reference proteome</keyword>
<accession>A0A7K1KSJ8</accession>
<evidence type="ECO:0000313" key="4">
    <source>
        <dbReference type="Proteomes" id="UP000432015"/>
    </source>
</evidence>
<protein>
    <submittedName>
        <fullName evidence="3">DUF4395 family protein</fullName>
    </submittedName>
</protein>